<name>A0A061B7A9_CYBFA</name>
<proteinExistence type="predicted"/>
<gene>
    <name evidence="2" type="ORF">CYFA0S_20e00243g</name>
</gene>
<accession>A0A061B7A9</accession>
<evidence type="ECO:0000256" key="1">
    <source>
        <dbReference type="SAM" id="MobiDB-lite"/>
    </source>
</evidence>
<evidence type="ECO:0000313" key="2">
    <source>
        <dbReference type="EMBL" id="CDR45793.1"/>
    </source>
</evidence>
<sequence length="187" mass="21384">MSRKLSSGTLPAPKKQKEFKRHGRSKPSQETTSPLIIPSQLPFKTQKSTRTERRYKKDKNDSSLERTEIAVMSDEEIDHTEGSTPEFSMRGFKGKRQEVIQLAEHFDIFNCTVAPKERNSSDVLGLGGALRLFRTCSCAERDKTEETFPGCCFRKKTELEEWELNSFSDAFIHVQLIGLALKLRELL</sequence>
<organism evidence="2">
    <name type="scientific">Cyberlindnera fabianii</name>
    <name type="common">Yeast</name>
    <name type="synonym">Hansenula fabianii</name>
    <dbReference type="NCBI Taxonomy" id="36022"/>
    <lineage>
        <taxon>Eukaryota</taxon>
        <taxon>Fungi</taxon>
        <taxon>Dikarya</taxon>
        <taxon>Ascomycota</taxon>
        <taxon>Saccharomycotina</taxon>
        <taxon>Saccharomycetes</taxon>
        <taxon>Phaffomycetales</taxon>
        <taxon>Phaffomycetaceae</taxon>
        <taxon>Cyberlindnera</taxon>
    </lineage>
</organism>
<protein>
    <submittedName>
        <fullName evidence="2">CYFA0S20e00243g1_1</fullName>
    </submittedName>
</protein>
<dbReference type="AlphaFoldDB" id="A0A061B7A9"/>
<dbReference type="VEuPathDB" id="FungiDB:BON22_0838"/>
<reference evidence="2" key="1">
    <citation type="journal article" date="2014" name="Genome Announc.">
        <title>Genome sequence of the yeast Cyberlindnera fabianii (Hansenula fabianii).</title>
        <authorList>
            <person name="Freel K.C."/>
            <person name="Sarilar V."/>
            <person name="Neuveglise C."/>
            <person name="Devillers H."/>
            <person name="Friedrich A."/>
            <person name="Schacherer J."/>
        </authorList>
    </citation>
    <scope>NUCLEOTIDE SEQUENCE</scope>
    <source>
        <strain evidence="2">YJS4271</strain>
    </source>
</reference>
<dbReference type="EMBL" id="LK052905">
    <property type="protein sequence ID" value="CDR45793.1"/>
    <property type="molecule type" value="Genomic_DNA"/>
</dbReference>
<feature type="region of interest" description="Disordered" evidence="1">
    <location>
        <begin position="1"/>
        <end position="65"/>
    </location>
</feature>